<feature type="transmembrane region" description="Helical" evidence="1">
    <location>
        <begin position="36"/>
        <end position="55"/>
    </location>
</feature>
<dbReference type="AlphaFoldDB" id="A0AAN1QP62"/>
<reference evidence="5 6" key="1">
    <citation type="journal article" date="2018" name="Sci. Rep.">
        <title>Genome Features and Biochemical Characteristics of a Robust, Fast Growing and Naturally Transformable Cyanobacterium Synechococcus elongatus PCC 11801 Isolated from India.</title>
        <authorList>
            <person name="Jaiswal D."/>
            <person name="Sengupta A."/>
            <person name="Sohoni S."/>
            <person name="Sengupta S."/>
            <person name="Phadnavis A.G."/>
            <person name="Pakrasi H.B."/>
            <person name="Wangikar P.P."/>
        </authorList>
    </citation>
    <scope>NUCLEOTIDE SEQUENCE [LARGE SCALE GENOMIC DNA]</scope>
    <source>
        <strain evidence="5 6">PCC 11801</strain>
    </source>
</reference>
<keyword evidence="1" id="KW-1133">Transmembrane helix</keyword>
<dbReference type="SMART" id="SM00267">
    <property type="entry name" value="GGDEF"/>
    <property type="match status" value="1"/>
</dbReference>
<dbReference type="Gene3D" id="3.30.450.20">
    <property type="entry name" value="PAS domain"/>
    <property type="match status" value="5"/>
</dbReference>
<feature type="domain" description="PAS" evidence="2">
    <location>
        <begin position="478"/>
        <end position="548"/>
    </location>
</feature>
<feature type="domain" description="PAC" evidence="3">
    <location>
        <begin position="295"/>
        <end position="345"/>
    </location>
</feature>
<dbReference type="NCBIfam" id="TIGR00254">
    <property type="entry name" value="GGDEF"/>
    <property type="match status" value="1"/>
</dbReference>
<sequence length="1039" mass="117262">MSIDLPTLSATLIFLNSLQTIVLVVQSRVMHFAPRLNYWSAGNFCFILGLFLYLFASTFTIGQIAADYALILGSALIYWGTREFLGLAHSWGRYPLRLAVLCCFASLGLIEISSESNYLAQAILTAAIAVFSGLTARLLFYYRQRLVLIPSLFLGSLFLITMISCSGLATFIFLGLLGKGFISLEVLQIATSFQLLATSTLWTFSLVLAINQQAAVVSQEEQETAEKIFNASPDAILITRLSDGVVIRANNSFLALTGQTRPKIIGQSILDVDLWRNQRDRSQMIDCLLAKGYCEDLEVHLQRSDQSDFIGLVTAKIIKINGQYHIISTIRDITQKQQVELALRESEERFELAVRGSAAAIWDWNIETGDLYFSSRYLTMLGYEASDPSVLPAKATSFFDFLHPDDRGSIQAALEAHFSSAQYPYDVEYRLQHQSGEYRWFQSTGIAVRDPQGQPYRMVGSTIDITSRKQAEEALRESEQNYRTVVNSGQALIWLAGGDGLCYYFNSAWLNFTGRSLEQESGEGWIQGVHPDDVQACVSAYHAAFAVRESFKIEYRLRRYDGEYRWVLTEGSPRHDSRGKFLGFIIHSLDIHDLKAIEAALYREQEFTRTLLDNLTDGVVACDAQGCLVLFNQAARDWHGFDALAIPSNQWSQYYNLYEPDGLSLLPTEAIPLVRAFNQEKVHDTEMMIDAQHCSPRWVLSSGGPFFDAQNHFLGAVVVMRDITAQREAERQLQQALGEAERFRAALNEVSSHVYMKDLNSHYTYANRATLEFLNISLEDLIGKSDFDLFPKVTAQSLRSIDSRVFQGEQTREEVQLIHPQSGEMRFYLDLKTPIYESFNSGKIIGLLGIATDLTERRQLEEQLQQQATTDGLTGIINRRQFINLAQNELNRVHRFKNELPLSLALIDIDHFKVINDSYGHTIGDQVLMVWADICQQNIRKIDIFARLGGDEFVVLFPETDGSQAYQVMQRIRQTLIQQSLNLPQQAIAITISVGIAVLTPEVFTLDQLLDRADRALYQAKNEGRDRVILLESTSEENA</sequence>
<dbReference type="InterPro" id="IPR035965">
    <property type="entry name" value="PAS-like_dom_sf"/>
</dbReference>
<proteinExistence type="predicted"/>
<dbReference type="InterPro" id="IPR001610">
    <property type="entry name" value="PAC"/>
</dbReference>
<dbReference type="CDD" id="cd01949">
    <property type="entry name" value="GGDEF"/>
    <property type="match status" value="1"/>
</dbReference>
<dbReference type="InterPro" id="IPR000700">
    <property type="entry name" value="PAS-assoc_C"/>
</dbReference>
<dbReference type="FunFam" id="3.30.70.270:FF:000001">
    <property type="entry name" value="Diguanylate cyclase domain protein"/>
    <property type="match status" value="1"/>
</dbReference>
<dbReference type="EMBL" id="CP030139">
    <property type="protein sequence ID" value="AZB72984.1"/>
    <property type="molecule type" value="Genomic_DNA"/>
</dbReference>
<keyword evidence="1" id="KW-0472">Membrane</keyword>
<dbReference type="Proteomes" id="UP000267249">
    <property type="component" value="Chromosome"/>
</dbReference>
<feature type="transmembrane region" description="Helical" evidence="1">
    <location>
        <begin position="6"/>
        <end position="24"/>
    </location>
</feature>
<evidence type="ECO:0000256" key="1">
    <source>
        <dbReference type="SAM" id="Phobius"/>
    </source>
</evidence>
<evidence type="ECO:0000313" key="5">
    <source>
        <dbReference type="EMBL" id="AZB72984.1"/>
    </source>
</evidence>
<dbReference type="InterPro" id="IPR043128">
    <property type="entry name" value="Rev_trsase/Diguanyl_cyclase"/>
</dbReference>
<gene>
    <name evidence="5" type="ORF">DOP62_09840</name>
</gene>
<dbReference type="SUPFAM" id="SSF55073">
    <property type="entry name" value="Nucleotide cyclase"/>
    <property type="match status" value="1"/>
</dbReference>
<dbReference type="NCBIfam" id="TIGR00229">
    <property type="entry name" value="sensory_box"/>
    <property type="match status" value="5"/>
</dbReference>
<feature type="domain" description="PAS" evidence="2">
    <location>
        <begin position="346"/>
        <end position="421"/>
    </location>
</feature>
<dbReference type="Gene3D" id="3.30.70.270">
    <property type="match status" value="1"/>
</dbReference>
<feature type="domain" description="PAC" evidence="3">
    <location>
        <begin position="551"/>
        <end position="603"/>
    </location>
</feature>
<evidence type="ECO:0000259" key="2">
    <source>
        <dbReference type="PROSITE" id="PS50112"/>
    </source>
</evidence>
<feature type="transmembrane region" description="Helical" evidence="1">
    <location>
        <begin position="91"/>
        <end position="112"/>
    </location>
</feature>
<dbReference type="PROSITE" id="PS50887">
    <property type="entry name" value="GGDEF"/>
    <property type="match status" value="1"/>
</dbReference>
<dbReference type="Pfam" id="PF08447">
    <property type="entry name" value="PAS_3"/>
    <property type="match status" value="2"/>
</dbReference>
<dbReference type="SMART" id="SM00091">
    <property type="entry name" value="PAS"/>
    <property type="match status" value="5"/>
</dbReference>
<feature type="transmembrane region" description="Helical" evidence="1">
    <location>
        <begin position="61"/>
        <end position="79"/>
    </location>
</feature>
<dbReference type="InterPro" id="IPR000014">
    <property type="entry name" value="PAS"/>
</dbReference>
<dbReference type="InterPro" id="IPR013656">
    <property type="entry name" value="PAS_4"/>
</dbReference>
<keyword evidence="1" id="KW-0812">Transmembrane</keyword>
<feature type="domain" description="PAS" evidence="2">
    <location>
        <begin position="604"/>
        <end position="680"/>
    </location>
</feature>
<dbReference type="InterPro" id="IPR013655">
    <property type="entry name" value="PAS_fold_3"/>
</dbReference>
<dbReference type="Pfam" id="PF08448">
    <property type="entry name" value="PAS_4"/>
    <property type="match status" value="2"/>
</dbReference>
<dbReference type="SMART" id="SM00086">
    <property type="entry name" value="PAC"/>
    <property type="match status" value="5"/>
</dbReference>
<evidence type="ECO:0000259" key="4">
    <source>
        <dbReference type="PROSITE" id="PS50887"/>
    </source>
</evidence>
<feature type="transmembrane region" description="Helical" evidence="1">
    <location>
        <begin position="118"/>
        <end position="140"/>
    </location>
</feature>
<dbReference type="InterPro" id="IPR000160">
    <property type="entry name" value="GGDEF_dom"/>
</dbReference>
<organism evidence="5 6">
    <name type="scientific">Synechococcus elongatus PCC 11801</name>
    <dbReference type="NCBI Taxonomy" id="2219813"/>
    <lineage>
        <taxon>Bacteria</taxon>
        <taxon>Bacillati</taxon>
        <taxon>Cyanobacteriota</taxon>
        <taxon>Cyanophyceae</taxon>
        <taxon>Synechococcales</taxon>
        <taxon>Synechococcaceae</taxon>
        <taxon>Synechococcus</taxon>
    </lineage>
</organism>
<evidence type="ECO:0000313" key="6">
    <source>
        <dbReference type="Proteomes" id="UP000267249"/>
    </source>
</evidence>
<feature type="domain" description="GGDEF" evidence="4">
    <location>
        <begin position="900"/>
        <end position="1033"/>
    </location>
</feature>
<protein>
    <submittedName>
        <fullName evidence="5">PAS domain S-box protein</fullName>
    </submittedName>
</protein>
<name>A0AAN1QP62_SYNEL</name>
<feature type="domain" description="PAS" evidence="2">
    <location>
        <begin position="739"/>
        <end position="809"/>
    </location>
</feature>
<feature type="transmembrane region" description="Helical" evidence="1">
    <location>
        <begin position="152"/>
        <end position="177"/>
    </location>
</feature>
<feature type="domain" description="PAS" evidence="2">
    <location>
        <begin position="221"/>
        <end position="270"/>
    </location>
</feature>
<feature type="domain" description="PAC" evidence="3">
    <location>
        <begin position="811"/>
        <end position="866"/>
    </location>
</feature>
<dbReference type="PROSITE" id="PS50113">
    <property type="entry name" value="PAC"/>
    <property type="match status" value="5"/>
</dbReference>
<dbReference type="InterPro" id="IPR029787">
    <property type="entry name" value="Nucleotide_cyclase"/>
</dbReference>
<dbReference type="SUPFAM" id="SSF55785">
    <property type="entry name" value="PYP-like sensor domain (PAS domain)"/>
    <property type="match status" value="5"/>
</dbReference>
<feature type="domain" description="PAC" evidence="3">
    <location>
        <begin position="683"/>
        <end position="735"/>
    </location>
</feature>
<dbReference type="FunFam" id="3.30.450.20:FF:000099">
    <property type="entry name" value="Sensory box sensor histidine kinase"/>
    <property type="match status" value="1"/>
</dbReference>
<dbReference type="Pfam" id="PF00990">
    <property type="entry name" value="GGDEF"/>
    <property type="match status" value="1"/>
</dbReference>
<dbReference type="Pfam" id="PF13426">
    <property type="entry name" value="PAS_9"/>
    <property type="match status" value="1"/>
</dbReference>
<dbReference type="PROSITE" id="PS50112">
    <property type="entry name" value="PAS"/>
    <property type="match status" value="5"/>
</dbReference>
<dbReference type="RefSeq" id="WP_208673355.1">
    <property type="nucleotide sequence ID" value="NZ_CP030139.2"/>
</dbReference>
<accession>A0AAN1QP62</accession>
<dbReference type="PANTHER" id="PTHR44757">
    <property type="entry name" value="DIGUANYLATE CYCLASE DGCP"/>
    <property type="match status" value="1"/>
</dbReference>
<dbReference type="CDD" id="cd00130">
    <property type="entry name" value="PAS"/>
    <property type="match status" value="5"/>
</dbReference>
<feature type="domain" description="PAC" evidence="3">
    <location>
        <begin position="425"/>
        <end position="477"/>
    </location>
</feature>
<dbReference type="InterPro" id="IPR052155">
    <property type="entry name" value="Biofilm_reg_signaling"/>
</dbReference>
<evidence type="ECO:0000259" key="3">
    <source>
        <dbReference type="PROSITE" id="PS50113"/>
    </source>
</evidence>
<dbReference type="PANTHER" id="PTHR44757:SF2">
    <property type="entry name" value="BIOFILM ARCHITECTURE MAINTENANCE PROTEIN MBAA"/>
    <property type="match status" value="1"/>
</dbReference>